<evidence type="ECO:0000256" key="1">
    <source>
        <dbReference type="SAM" id="MobiDB-lite"/>
    </source>
</evidence>
<accession>A0A9P7A6C5</accession>
<evidence type="ECO:0000313" key="2">
    <source>
        <dbReference type="EMBL" id="KAG1782938.1"/>
    </source>
</evidence>
<feature type="compositionally biased region" description="Polar residues" evidence="1">
    <location>
        <begin position="240"/>
        <end position="251"/>
    </location>
</feature>
<feature type="region of interest" description="Disordered" evidence="1">
    <location>
        <begin position="232"/>
        <end position="252"/>
    </location>
</feature>
<comment type="caution">
    <text evidence="2">The sequence shown here is derived from an EMBL/GenBank/DDBJ whole genome shotgun (WGS) entry which is preliminary data.</text>
</comment>
<dbReference type="Proteomes" id="UP000714275">
    <property type="component" value="Unassembled WGS sequence"/>
</dbReference>
<proteinExistence type="predicted"/>
<sequence length="456" mass="49370">MSSTVSSMKTTLQDALDDVTSTRSSFGRRNRALAVLEQQLALACVQSSSDDTLETYLNLQDAFESNVPSRILTWIQCTTPQLELCASKSSTKERDAEMNTTCSQLCQGLSIIQGVSLHHKSSKSFLGRRFSLEILIELLLASRHTPIIDASSGENSSQPPEKPAPFMHLTSAVLDTLLCVLVDSSPALRAFEEVNGVQAVVKILKRAGTPREVRMKCLEFLYFYLMDETPTHTRPDETHSLPSSPIATRPSTPLLLPENKIFARPASSASSISFACTSTRSSSNSSTSSSSFFSVSSGSSTATTTSFDGIRTPSPIKKSYSTSAFTPSGPRTPPSSPPSITSSARKIPAPLQSRSMLMLRKEVDYEPLSPKKPRGFRPGLGVTDTPTPTTPSVSRLRETISSKTFPSGRAEDAEARTSRHDRVRTIDEKKEILGSMLGNVDALVDGVRKAGIWGLG</sequence>
<dbReference type="InterPro" id="IPR012535">
    <property type="entry name" value="Cell_div_Cdc14"/>
</dbReference>
<dbReference type="GO" id="GO:0051301">
    <property type="term" value="P:cell division"/>
    <property type="evidence" value="ECO:0007669"/>
    <property type="project" value="UniProtKB-KW"/>
</dbReference>
<keyword evidence="3" id="KW-1185">Reference proteome</keyword>
<name>A0A9P7A6C5_9AGAM</name>
<keyword evidence="2" id="KW-0132">Cell division</keyword>
<dbReference type="PANTHER" id="PTHR34065:SF1">
    <property type="entry name" value="CELL DIVISION CONTROL PROTEIN 14"/>
    <property type="match status" value="1"/>
</dbReference>
<dbReference type="Pfam" id="PF08045">
    <property type="entry name" value="CDC14"/>
    <property type="match status" value="2"/>
</dbReference>
<organism evidence="2 3">
    <name type="scientific">Suillus placidus</name>
    <dbReference type="NCBI Taxonomy" id="48579"/>
    <lineage>
        <taxon>Eukaryota</taxon>
        <taxon>Fungi</taxon>
        <taxon>Dikarya</taxon>
        <taxon>Basidiomycota</taxon>
        <taxon>Agaricomycotina</taxon>
        <taxon>Agaricomycetes</taxon>
        <taxon>Agaricomycetidae</taxon>
        <taxon>Boletales</taxon>
        <taxon>Suillineae</taxon>
        <taxon>Suillaceae</taxon>
        <taxon>Suillus</taxon>
    </lineage>
</organism>
<feature type="region of interest" description="Disordered" evidence="1">
    <location>
        <begin position="368"/>
        <end position="393"/>
    </location>
</feature>
<dbReference type="EMBL" id="JABBWD010000002">
    <property type="protein sequence ID" value="KAG1782938.1"/>
    <property type="molecule type" value="Genomic_DNA"/>
</dbReference>
<dbReference type="PANTHER" id="PTHR34065">
    <property type="entry name" value="CELL DIVISION CONTROL PROTEIN 14"/>
    <property type="match status" value="1"/>
</dbReference>
<dbReference type="AlphaFoldDB" id="A0A9P7A6C5"/>
<feature type="region of interest" description="Disordered" evidence="1">
    <location>
        <begin position="279"/>
        <end position="353"/>
    </location>
</feature>
<evidence type="ECO:0000313" key="3">
    <source>
        <dbReference type="Proteomes" id="UP000714275"/>
    </source>
</evidence>
<dbReference type="OrthoDB" id="5357220at2759"/>
<keyword evidence="2" id="KW-0131">Cell cycle</keyword>
<feature type="compositionally biased region" description="Low complexity" evidence="1">
    <location>
        <begin position="279"/>
        <end position="307"/>
    </location>
</feature>
<protein>
    <submittedName>
        <fullName evidence="2">Cell division control protein 14, SIN component-domain-containing protein</fullName>
    </submittedName>
</protein>
<reference evidence="2" key="1">
    <citation type="journal article" date="2020" name="New Phytol.">
        <title>Comparative genomics reveals dynamic genome evolution in host specialist ectomycorrhizal fungi.</title>
        <authorList>
            <person name="Lofgren L.A."/>
            <person name="Nguyen N.H."/>
            <person name="Vilgalys R."/>
            <person name="Ruytinx J."/>
            <person name="Liao H.L."/>
            <person name="Branco S."/>
            <person name="Kuo A."/>
            <person name="LaButti K."/>
            <person name="Lipzen A."/>
            <person name="Andreopoulos W."/>
            <person name="Pangilinan J."/>
            <person name="Riley R."/>
            <person name="Hundley H."/>
            <person name="Na H."/>
            <person name="Barry K."/>
            <person name="Grigoriev I.V."/>
            <person name="Stajich J.E."/>
            <person name="Kennedy P.G."/>
        </authorList>
    </citation>
    <scope>NUCLEOTIDE SEQUENCE</scope>
    <source>
        <strain evidence="2">DOB743</strain>
    </source>
</reference>
<gene>
    <name evidence="2" type="ORF">EV702DRAFT_1059122</name>
</gene>